<feature type="region of interest" description="Disordered" evidence="1">
    <location>
        <begin position="48"/>
        <end position="78"/>
    </location>
</feature>
<organism evidence="2 3">
    <name type="scientific">Aphis glycines</name>
    <name type="common">Soybean aphid</name>
    <dbReference type="NCBI Taxonomy" id="307491"/>
    <lineage>
        <taxon>Eukaryota</taxon>
        <taxon>Metazoa</taxon>
        <taxon>Ecdysozoa</taxon>
        <taxon>Arthropoda</taxon>
        <taxon>Hexapoda</taxon>
        <taxon>Insecta</taxon>
        <taxon>Pterygota</taxon>
        <taxon>Neoptera</taxon>
        <taxon>Paraneoptera</taxon>
        <taxon>Hemiptera</taxon>
        <taxon>Sternorrhyncha</taxon>
        <taxon>Aphidomorpha</taxon>
        <taxon>Aphidoidea</taxon>
        <taxon>Aphididae</taxon>
        <taxon>Aphidini</taxon>
        <taxon>Aphis</taxon>
        <taxon>Aphis</taxon>
    </lineage>
</organism>
<evidence type="ECO:0000313" key="3">
    <source>
        <dbReference type="Proteomes" id="UP000475862"/>
    </source>
</evidence>
<evidence type="ECO:0000256" key="1">
    <source>
        <dbReference type="SAM" id="MobiDB-lite"/>
    </source>
</evidence>
<feature type="compositionally biased region" description="Basic residues" evidence="1">
    <location>
        <begin position="1"/>
        <end position="10"/>
    </location>
</feature>
<name>A0A6G0TC92_APHGL</name>
<dbReference type="EMBL" id="VYZN01000048">
    <property type="protein sequence ID" value="KAE9528854.1"/>
    <property type="molecule type" value="Genomic_DNA"/>
</dbReference>
<gene>
    <name evidence="2" type="ORF">AGLY_012429</name>
</gene>
<proteinExistence type="predicted"/>
<reference evidence="2 3" key="1">
    <citation type="submission" date="2019-08" db="EMBL/GenBank/DDBJ databases">
        <title>The genome of the soybean aphid Biotype 1, its phylome, world population structure and adaptation to the North American continent.</title>
        <authorList>
            <person name="Giordano R."/>
            <person name="Donthu R.K."/>
            <person name="Hernandez A.G."/>
            <person name="Wright C.L."/>
            <person name="Zimin A.V."/>
        </authorList>
    </citation>
    <scope>NUCLEOTIDE SEQUENCE [LARGE SCALE GENOMIC DNA]</scope>
    <source>
        <tissue evidence="2">Whole aphids</tissue>
    </source>
</reference>
<evidence type="ECO:0000313" key="2">
    <source>
        <dbReference type="EMBL" id="KAE9528854.1"/>
    </source>
</evidence>
<dbReference type="OrthoDB" id="167578at2759"/>
<protein>
    <submittedName>
        <fullName evidence="2">Uncharacterized protein</fullName>
    </submittedName>
</protein>
<feature type="region of interest" description="Disordered" evidence="1">
    <location>
        <begin position="1"/>
        <end position="32"/>
    </location>
</feature>
<feature type="compositionally biased region" description="Low complexity" evidence="1">
    <location>
        <begin position="52"/>
        <end position="62"/>
    </location>
</feature>
<accession>A0A6G0TC92</accession>
<dbReference type="AlphaFoldDB" id="A0A6G0TC92"/>
<keyword evidence="3" id="KW-1185">Reference proteome</keyword>
<sequence length="250" mass="27884">MRHATPRRPRGTGDRLPLPLPPPSPLRCESPRNEAYNIVVASPELWRPRVPSPAASSSSASSGVADGNDDLVDTPLPDTLDEPEVLVDDALILQPDDTTPLHAFRERFADFNKEPCSEVVWLRFVKLVDEMTAEAAVIAKLPARPEGRNSGRGTAYDPNDAKEIQSLTMRQGREAFIYLKASANGQQLEIIKIDETHNHVIQKILYSYLTNQRKITPENKAIVLELMDMKVVFADATYKLPDLRHSNHST</sequence>
<comment type="caution">
    <text evidence="2">The sequence shown here is derived from an EMBL/GenBank/DDBJ whole genome shotgun (WGS) entry which is preliminary data.</text>
</comment>
<dbReference type="Proteomes" id="UP000475862">
    <property type="component" value="Unassembled WGS sequence"/>
</dbReference>